<comment type="caution">
    <text evidence="1">The sequence shown here is derived from an EMBL/GenBank/DDBJ whole genome shotgun (WGS) entry which is preliminary data.</text>
</comment>
<dbReference type="AlphaFoldDB" id="A0A8K0E9H3"/>
<protein>
    <submittedName>
        <fullName evidence="1">Uncharacterized protein</fullName>
    </submittedName>
</protein>
<reference evidence="1" key="1">
    <citation type="submission" date="2020-03" db="EMBL/GenBank/DDBJ databases">
        <title>A high-quality chromosome-level genome assembly of a woody plant with both climbing and erect habits, Rhamnella rubrinervis.</title>
        <authorList>
            <person name="Lu Z."/>
            <person name="Yang Y."/>
            <person name="Zhu X."/>
            <person name="Sun Y."/>
        </authorList>
    </citation>
    <scope>NUCLEOTIDE SEQUENCE</scope>
    <source>
        <strain evidence="1">BYM</strain>
        <tissue evidence="1">Leaf</tissue>
    </source>
</reference>
<proteinExistence type="predicted"/>
<dbReference type="EMBL" id="VOIH02000007">
    <property type="protein sequence ID" value="KAF3441839.1"/>
    <property type="molecule type" value="Genomic_DNA"/>
</dbReference>
<accession>A0A8K0E9H3</accession>
<dbReference type="Proteomes" id="UP000796880">
    <property type="component" value="Unassembled WGS sequence"/>
</dbReference>
<organism evidence="1 2">
    <name type="scientific">Rhamnella rubrinervis</name>
    <dbReference type="NCBI Taxonomy" id="2594499"/>
    <lineage>
        <taxon>Eukaryota</taxon>
        <taxon>Viridiplantae</taxon>
        <taxon>Streptophyta</taxon>
        <taxon>Embryophyta</taxon>
        <taxon>Tracheophyta</taxon>
        <taxon>Spermatophyta</taxon>
        <taxon>Magnoliopsida</taxon>
        <taxon>eudicotyledons</taxon>
        <taxon>Gunneridae</taxon>
        <taxon>Pentapetalae</taxon>
        <taxon>rosids</taxon>
        <taxon>fabids</taxon>
        <taxon>Rosales</taxon>
        <taxon>Rhamnaceae</taxon>
        <taxon>rhamnoid group</taxon>
        <taxon>Rhamneae</taxon>
        <taxon>Rhamnella</taxon>
    </lineage>
</organism>
<gene>
    <name evidence="1" type="ORF">FNV43_RR15754</name>
</gene>
<name>A0A8K0E9H3_9ROSA</name>
<keyword evidence="2" id="KW-1185">Reference proteome</keyword>
<evidence type="ECO:0000313" key="2">
    <source>
        <dbReference type="Proteomes" id="UP000796880"/>
    </source>
</evidence>
<evidence type="ECO:0000313" key="1">
    <source>
        <dbReference type="EMBL" id="KAF3441839.1"/>
    </source>
</evidence>
<sequence>MISSKPLDPTRFPDSATWQRHRNSRNKLRALRWVSYGDLDVVRSCSYGDLDAVRGDESGYVYYGNEVAR</sequence>